<proteinExistence type="inferred from homology"/>
<dbReference type="SUPFAM" id="SSF56112">
    <property type="entry name" value="Protein kinase-like (PK-like)"/>
    <property type="match status" value="1"/>
</dbReference>
<keyword evidence="7 11" id="KW-0472">Membrane</keyword>
<dbReference type="SUPFAM" id="SSF52788">
    <property type="entry name" value="Phosphotyrosine protein phosphatases I"/>
    <property type="match status" value="1"/>
</dbReference>
<dbReference type="GO" id="GO:0005886">
    <property type="term" value="C:plasma membrane"/>
    <property type="evidence" value="ECO:0007669"/>
    <property type="project" value="UniProtKB-SubCell"/>
</dbReference>
<dbReference type="Gene3D" id="3.40.50.2300">
    <property type="match status" value="1"/>
</dbReference>
<dbReference type="InterPro" id="IPR023485">
    <property type="entry name" value="Ptyr_pPase"/>
</dbReference>
<keyword evidence="5" id="KW-0378">Hydrolase</keyword>
<feature type="transmembrane region" description="Helical" evidence="11">
    <location>
        <begin position="411"/>
        <end position="429"/>
    </location>
</feature>
<feature type="transmembrane region" description="Helical" evidence="11">
    <location>
        <begin position="530"/>
        <end position="550"/>
    </location>
</feature>
<dbReference type="PANTHER" id="PTHR12149">
    <property type="entry name" value="FRUCTOSAMINE 3 KINASE-RELATED PROTEIN"/>
    <property type="match status" value="1"/>
</dbReference>
<keyword evidence="4 11" id="KW-0812">Transmembrane</keyword>
<evidence type="ECO:0000256" key="3">
    <source>
        <dbReference type="ARBA" id="ARBA00022475"/>
    </source>
</evidence>
<evidence type="ECO:0000256" key="7">
    <source>
        <dbReference type="ARBA" id="ARBA00023136"/>
    </source>
</evidence>
<dbReference type="SMART" id="SM00226">
    <property type="entry name" value="LMWPc"/>
    <property type="match status" value="1"/>
</dbReference>
<dbReference type="InterPro" id="IPR017867">
    <property type="entry name" value="Tyr_phospatase_low_mol_wt"/>
</dbReference>
<evidence type="ECO:0000313" key="14">
    <source>
        <dbReference type="Proteomes" id="UP000601435"/>
    </source>
</evidence>
<feature type="transmembrane region" description="Helical" evidence="11">
    <location>
        <begin position="502"/>
        <end position="518"/>
    </location>
</feature>
<evidence type="ECO:0000256" key="5">
    <source>
        <dbReference type="ARBA" id="ARBA00022801"/>
    </source>
</evidence>
<dbReference type="Pfam" id="PF03881">
    <property type="entry name" value="Fructosamin_kin"/>
    <property type="match status" value="1"/>
</dbReference>
<dbReference type="InterPro" id="IPR016477">
    <property type="entry name" value="Fructo-/Ketosamine-3-kinase"/>
</dbReference>
<sequence length="552" mass="60214">MRRLLDEAGLTQVRTGSVGTGGWHVGEPPDLRAREAAARRGYDLSALRAEQLAARHFETFDRLYAMDLGHLRHLRARVPAALRTRVRLFLHPLDPEVGLGRSGAREVPDPYYSDQAAYELVLDLVEAVEAALGLRPLKTRPLGGGCIAEVAAVDLPDGRRLVVKRGPPRTARPAGGDPSDGGAGGLALEGWMLGVLGRHGLRVPEVLYADAELLVMTRLDAGGRLDTPNQGQAGEARTAEARTGEVRTGEVRTAEIRAAEAIAALHAHTAPAFGLERDTVIGGLPQPNAWLPRWLPFFAERRLLHMAGLAAGRGRLPGADLARVERLAGRLERYLGEPARPALLHGDLWGGNVLVGADGRPGFIDPAIYYGHPEVELAFTTLFGTFGRPFFRRYAELAPLEPDFFEVRRDLYNLYPLLVHVALFGGGYLDSVRRVLDRYLLRWVERLVLLAVAVFTVMAAGVEVLRVVETGSVVLADLLLMFLYAEVIGMVAVFYLSRTTPLFYPIFIAITAIARLIVLQSKEMDPLKIIYEAAAILLLAGAVALLKRFAAD</sequence>
<dbReference type="Proteomes" id="UP000601435">
    <property type="component" value="Unassembled WGS sequence"/>
</dbReference>
<protein>
    <recommendedName>
        <fullName evidence="12">Phosphotyrosine protein phosphatase I domain-containing protein</fullName>
    </recommendedName>
</protein>
<evidence type="ECO:0000256" key="8">
    <source>
        <dbReference type="ARBA" id="ARBA00048655"/>
    </source>
</evidence>
<evidence type="ECO:0000256" key="1">
    <source>
        <dbReference type="ARBA" id="ARBA00004651"/>
    </source>
</evidence>
<evidence type="ECO:0000256" key="2">
    <source>
        <dbReference type="ARBA" id="ARBA00011063"/>
    </source>
</evidence>
<keyword evidence="6 11" id="KW-1133">Transmembrane helix</keyword>
<name>A0A812XUZ5_9DINO</name>
<evidence type="ECO:0000256" key="9">
    <source>
        <dbReference type="PIRSR" id="PIRSR617867-1"/>
    </source>
</evidence>
<dbReference type="GO" id="GO:0004725">
    <property type="term" value="F:protein tyrosine phosphatase activity"/>
    <property type="evidence" value="ECO:0007669"/>
    <property type="project" value="InterPro"/>
</dbReference>
<dbReference type="PRINTS" id="PR00719">
    <property type="entry name" value="LMWPTPASE"/>
</dbReference>
<evidence type="ECO:0000256" key="10">
    <source>
        <dbReference type="SAM" id="MobiDB-lite"/>
    </source>
</evidence>
<dbReference type="OrthoDB" id="5772781at2759"/>
<dbReference type="Pfam" id="PF01451">
    <property type="entry name" value="LMWPc"/>
    <property type="match status" value="1"/>
</dbReference>
<keyword evidence="3" id="KW-1003">Cell membrane</keyword>
<comment type="catalytic activity">
    <reaction evidence="8">
        <text>N(6)-D-ribulosyl-L-lysyl-[protein] + ATP = N(6)-(3-O-phospho-D-ribulosyl)-L-lysyl-[protein] + ADP + H(+)</text>
        <dbReference type="Rhea" id="RHEA:48432"/>
        <dbReference type="Rhea" id="RHEA-COMP:12103"/>
        <dbReference type="Rhea" id="RHEA-COMP:12104"/>
        <dbReference type="ChEBI" id="CHEBI:15378"/>
        <dbReference type="ChEBI" id="CHEBI:30616"/>
        <dbReference type="ChEBI" id="CHEBI:90418"/>
        <dbReference type="ChEBI" id="CHEBI:90420"/>
        <dbReference type="ChEBI" id="CHEBI:456216"/>
        <dbReference type="EC" id="2.7.1.172"/>
    </reaction>
    <physiologicalReaction direction="left-to-right" evidence="8">
        <dbReference type="Rhea" id="RHEA:48433"/>
    </physiologicalReaction>
</comment>
<keyword evidence="14" id="KW-1185">Reference proteome</keyword>
<comment type="subcellular location">
    <subcellularLocation>
        <location evidence="1">Cell membrane</location>
        <topology evidence="1">Multi-pass membrane protein</topology>
    </subcellularLocation>
</comment>
<feature type="region of interest" description="Disordered" evidence="10">
    <location>
        <begin position="225"/>
        <end position="249"/>
    </location>
</feature>
<accession>A0A812XUZ5</accession>
<evidence type="ECO:0000256" key="11">
    <source>
        <dbReference type="SAM" id="Phobius"/>
    </source>
</evidence>
<dbReference type="GO" id="GO:0102193">
    <property type="term" value="F:protein-ribulosamine 3-kinase activity"/>
    <property type="evidence" value="ECO:0007669"/>
    <property type="project" value="UniProtKB-EC"/>
</dbReference>
<dbReference type="InterPro" id="IPR020948">
    <property type="entry name" value="P_starv_induced_PsiE-like"/>
</dbReference>
<gene>
    <name evidence="13" type="ORF">SNEC2469_LOCUS22152</name>
</gene>
<feature type="compositionally biased region" description="Basic and acidic residues" evidence="10">
    <location>
        <begin position="237"/>
        <end position="249"/>
    </location>
</feature>
<evidence type="ECO:0000256" key="4">
    <source>
        <dbReference type="ARBA" id="ARBA00022692"/>
    </source>
</evidence>
<dbReference type="PANTHER" id="PTHR12149:SF8">
    <property type="entry name" value="PROTEIN-RIBULOSAMINE 3-KINASE"/>
    <property type="match status" value="1"/>
</dbReference>
<evidence type="ECO:0000259" key="12">
    <source>
        <dbReference type="SMART" id="SM00226"/>
    </source>
</evidence>
<evidence type="ECO:0000256" key="6">
    <source>
        <dbReference type="ARBA" id="ARBA00022989"/>
    </source>
</evidence>
<feature type="transmembrane region" description="Helical" evidence="11">
    <location>
        <begin position="449"/>
        <end position="468"/>
    </location>
</feature>
<reference evidence="13" key="1">
    <citation type="submission" date="2021-02" db="EMBL/GenBank/DDBJ databases">
        <authorList>
            <person name="Dougan E. K."/>
            <person name="Rhodes N."/>
            <person name="Thang M."/>
            <person name="Chan C."/>
        </authorList>
    </citation>
    <scope>NUCLEOTIDE SEQUENCE</scope>
</reference>
<feature type="transmembrane region" description="Helical" evidence="11">
    <location>
        <begin position="475"/>
        <end position="496"/>
    </location>
</feature>
<dbReference type="Pfam" id="PF06146">
    <property type="entry name" value="PsiE"/>
    <property type="match status" value="1"/>
</dbReference>
<comment type="similarity">
    <text evidence="2">Belongs to the low molecular weight phosphotyrosine protein phosphatase family.</text>
</comment>
<dbReference type="Gene3D" id="3.90.1200.10">
    <property type="match status" value="1"/>
</dbReference>
<dbReference type="InterPro" id="IPR036196">
    <property type="entry name" value="Ptyr_pPase_sf"/>
</dbReference>
<feature type="domain" description="Phosphotyrosine protein phosphatase I" evidence="12">
    <location>
        <begin position="1"/>
        <end position="135"/>
    </location>
</feature>
<feature type="active site" description="Proton donor" evidence="9">
    <location>
        <position position="109"/>
    </location>
</feature>
<dbReference type="AlphaFoldDB" id="A0A812XUZ5"/>
<organism evidence="13 14">
    <name type="scientific">Symbiodinium necroappetens</name>
    <dbReference type="NCBI Taxonomy" id="1628268"/>
    <lineage>
        <taxon>Eukaryota</taxon>
        <taxon>Sar</taxon>
        <taxon>Alveolata</taxon>
        <taxon>Dinophyceae</taxon>
        <taxon>Suessiales</taxon>
        <taxon>Symbiodiniaceae</taxon>
        <taxon>Symbiodinium</taxon>
    </lineage>
</organism>
<dbReference type="EMBL" id="CAJNJA010039941">
    <property type="protein sequence ID" value="CAE7761334.1"/>
    <property type="molecule type" value="Genomic_DNA"/>
</dbReference>
<comment type="caution">
    <text evidence="13">The sequence shown here is derived from an EMBL/GenBank/DDBJ whole genome shotgun (WGS) entry which is preliminary data.</text>
</comment>
<dbReference type="InterPro" id="IPR011009">
    <property type="entry name" value="Kinase-like_dom_sf"/>
</dbReference>
<evidence type="ECO:0000313" key="13">
    <source>
        <dbReference type="EMBL" id="CAE7761334.1"/>
    </source>
</evidence>